<dbReference type="Proteomes" id="UP000198921">
    <property type="component" value="Unassembled WGS sequence"/>
</dbReference>
<dbReference type="STRING" id="1137993.SAMN05660209_04677"/>
<sequence>MTIPAGVDPHLAFVREDVVPRPPEGCEECLRFGSPWVHLRLCLTCGHVGCCDSSPNRHARKHAGLLGHPVVQSFQPVEDWRWCYVDEAYA</sequence>
<gene>
    <name evidence="2" type="ORF">SAMN05660209_04677</name>
</gene>
<dbReference type="AlphaFoldDB" id="A0A1H3Q9X7"/>
<dbReference type="RefSeq" id="WP_091161590.1">
    <property type="nucleotide sequence ID" value="NZ_FNOT01000021.1"/>
</dbReference>
<dbReference type="SUPFAM" id="SSF57850">
    <property type="entry name" value="RING/U-box"/>
    <property type="match status" value="1"/>
</dbReference>
<keyword evidence="3" id="KW-1185">Reference proteome</keyword>
<accession>A0A1H3Q9X7</accession>
<dbReference type="Pfam" id="PF02148">
    <property type="entry name" value="zf-UBP"/>
    <property type="match status" value="1"/>
</dbReference>
<evidence type="ECO:0000313" key="3">
    <source>
        <dbReference type="Proteomes" id="UP000198921"/>
    </source>
</evidence>
<dbReference type="InterPro" id="IPR001607">
    <property type="entry name" value="Znf_UBP"/>
</dbReference>
<proteinExistence type="predicted"/>
<dbReference type="GO" id="GO:0016787">
    <property type="term" value="F:hydrolase activity"/>
    <property type="evidence" value="ECO:0007669"/>
    <property type="project" value="UniProtKB-KW"/>
</dbReference>
<dbReference type="OrthoDB" id="120315at2"/>
<dbReference type="InterPro" id="IPR013083">
    <property type="entry name" value="Znf_RING/FYVE/PHD"/>
</dbReference>
<dbReference type="GO" id="GO:0008270">
    <property type="term" value="F:zinc ion binding"/>
    <property type="evidence" value="ECO:0007669"/>
    <property type="project" value="InterPro"/>
</dbReference>
<evidence type="ECO:0000313" key="2">
    <source>
        <dbReference type="EMBL" id="SDZ10352.1"/>
    </source>
</evidence>
<dbReference type="Gene3D" id="3.30.40.10">
    <property type="entry name" value="Zinc/RING finger domain, C3HC4 (zinc finger)"/>
    <property type="match status" value="1"/>
</dbReference>
<evidence type="ECO:0000259" key="1">
    <source>
        <dbReference type="PROSITE" id="PS50271"/>
    </source>
</evidence>
<protein>
    <submittedName>
        <fullName evidence="2">Ubiquitin-hydrolase Zn-finger-containing protein</fullName>
    </submittedName>
</protein>
<feature type="domain" description="UBP-type" evidence="1">
    <location>
        <begin position="6"/>
        <end position="90"/>
    </location>
</feature>
<name>A0A1H3Q9X7_9ACTN</name>
<dbReference type="EMBL" id="FNOT01000021">
    <property type="protein sequence ID" value="SDZ10352.1"/>
    <property type="molecule type" value="Genomic_DNA"/>
</dbReference>
<dbReference type="PROSITE" id="PS50271">
    <property type="entry name" value="ZF_UBP"/>
    <property type="match status" value="1"/>
</dbReference>
<keyword evidence="2" id="KW-0378">Hydrolase</keyword>
<reference evidence="3" key="1">
    <citation type="submission" date="2016-10" db="EMBL/GenBank/DDBJ databases">
        <authorList>
            <person name="Varghese N."/>
            <person name="Submissions S."/>
        </authorList>
    </citation>
    <scope>NUCLEOTIDE SEQUENCE [LARGE SCALE GENOMIC DNA]</scope>
    <source>
        <strain evidence="3">DSM 45422</strain>
    </source>
</reference>
<organism evidence="2 3">
    <name type="scientific">Geodermatophilus africanus</name>
    <dbReference type="NCBI Taxonomy" id="1137993"/>
    <lineage>
        <taxon>Bacteria</taxon>
        <taxon>Bacillati</taxon>
        <taxon>Actinomycetota</taxon>
        <taxon>Actinomycetes</taxon>
        <taxon>Geodermatophilales</taxon>
        <taxon>Geodermatophilaceae</taxon>
        <taxon>Geodermatophilus</taxon>
    </lineage>
</organism>